<evidence type="ECO:0000313" key="2">
    <source>
        <dbReference type="EMBL" id="PRQ40296.1"/>
    </source>
</evidence>
<proteinExistence type="predicted"/>
<comment type="caution">
    <text evidence="2">The sequence shown here is derived from an EMBL/GenBank/DDBJ whole genome shotgun (WGS) entry which is preliminary data.</text>
</comment>
<dbReference type="EMBL" id="PDCK01000042">
    <property type="protein sequence ID" value="PRQ40296.1"/>
    <property type="molecule type" value="Genomic_DNA"/>
</dbReference>
<evidence type="ECO:0000313" key="3">
    <source>
        <dbReference type="Proteomes" id="UP000238479"/>
    </source>
</evidence>
<evidence type="ECO:0000256" key="1">
    <source>
        <dbReference type="SAM" id="Phobius"/>
    </source>
</evidence>
<accession>A0A2P6R1K5</accession>
<name>A0A2P6R1K5_ROSCH</name>
<keyword evidence="1" id="KW-0812">Transmembrane</keyword>
<keyword evidence="1" id="KW-1133">Transmembrane helix</keyword>
<reference evidence="2 3" key="1">
    <citation type="journal article" date="2018" name="Nat. Genet.">
        <title>The Rosa genome provides new insights in the design of modern roses.</title>
        <authorList>
            <person name="Bendahmane M."/>
        </authorList>
    </citation>
    <scope>NUCLEOTIDE SEQUENCE [LARGE SCALE GENOMIC DNA]</scope>
    <source>
        <strain evidence="3">cv. Old Blush</strain>
    </source>
</reference>
<gene>
    <name evidence="2" type="ORF">RchiOBHm_Chr4g0434511</name>
</gene>
<dbReference type="Gramene" id="PRQ40296">
    <property type="protein sequence ID" value="PRQ40296"/>
    <property type="gene ID" value="RchiOBHm_Chr4g0434511"/>
</dbReference>
<feature type="transmembrane region" description="Helical" evidence="1">
    <location>
        <begin position="7"/>
        <end position="26"/>
    </location>
</feature>
<keyword evidence="3" id="KW-1185">Reference proteome</keyword>
<sequence length="60" mass="6948">MKRRNPLYLLVMFVGFLLFKALWMQLDTSAEFRNGALPGPSLFVHQVGANYHEHDKEISI</sequence>
<keyword evidence="1" id="KW-0472">Membrane</keyword>
<protein>
    <submittedName>
        <fullName evidence="2">Uncharacterized protein</fullName>
    </submittedName>
</protein>
<dbReference type="STRING" id="74649.A0A2P6R1K5"/>
<dbReference type="Proteomes" id="UP000238479">
    <property type="component" value="Chromosome 4"/>
</dbReference>
<organism evidence="2 3">
    <name type="scientific">Rosa chinensis</name>
    <name type="common">China rose</name>
    <dbReference type="NCBI Taxonomy" id="74649"/>
    <lineage>
        <taxon>Eukaryota</taxon>
        <taxon>Viridiplantae</taxon>
        <taxon>Streptophyta</taxon>
        <taxon>Embryophyta</taxon>
        <taxon>Tracheophyta</taxon>
        <taxon>Spermatophyta</taxon>
        <taxon>Magnoliopsida</taxon>
        <taxon>eudicotyledons</taxon>
        <taxon>Gunneridae</taxon>
        <taxon>Pentapetalae</taxon>
        <taxon>rosids</taxon>
        <taxon>fabids</taxon>
        <taxon>Rosales</taxon>
        <taxon>Rosaceae</taxon>
        <taxon>Rosoideae</taxon>
        <taxon>Rosoideae incertae sedis</taxon>
        <taxon>Rosa</taxon>
    </lineage>
</organism>
<dbReference type="AlphaFoldDB" id="A0A2P6R1K5"/>